<comment type="caution">
    <text evidence="9">The sequence shown here is derived from an EMBL/GenBank/DDBJ whole genome shotgun (WGS) entry which is preliminary data.</text>
</comment>
<dbReference type="NCBIfam" id="TIGR00029">
    <property type="entry name" value="S20"/>
    <property type="match status" value="1"/>
</dbReference>
<accession>A0A1F8G596</accession>
<keyword evidence="2 7" id="KW-0699">rRNA-binding</keyword>
<dbReference type="HAMAP" id="MF_00500">
    <property type="entry name" value="Ribosomal_bS20"/>
    <property type="match status" value="1"/>
</dbReference>
<dbReference type="AlphaFoldDB" id="A0A1F8G596"/>
<dbReference type="GO" id="GO:0006412">
    <property type="term" value="P:translation"/>
    <property type="evidence" value="ECO:0007669"/>
    <property type="project" value="UniProtKB-UniRule"/>
</dbReference>
<evidence type="ECO:0000313" key="10">
    <source>
        <dbReference type="Proteomes" id="UP000177478"/>
    </source>
</evidence>
<feature type="region of interest" description="Disordered" evidence="8">
    <location>
        <begin position="1"/>
        <end position="23"/>
    </location>
</feature>
<proteinExistence type="inferred from homology"/>
<evidence type="ECO:0000256" key="7">
    <source>
        <dbReference type="HAMAP-Rule" id="MF_00500"/>
    </source>
</evidence>
<evidence type="ECO:0000256" key="3">
    <source>
        <dbReference type="ARBA" id="ARBA00022884"/>
    </source>
</evidence>
<reference evidence="9 10" key="1">
    <citation type="journal article" date="2016" name="Nat. Commun.">
        <title>Thousands of microbial genomes shed light on interconnected biogeochemical processes in an aquifer system.</title>
        <authorList>
            <person name="Anantharaman K."/>
            <person name="Brown C.T."/>
            <person name="Hug L.A."/>
            <person name="Sharon I."/>
            <person name="Castelle C.J."/>
            <person name="Probst A.J."/>
            <person name="Thomas B.C."/>
            <person name="Singh A."/>
            <person name="Wilkins M.J."/>
            <person name="Karaoz U."/>
            <person name="Brodie E.L."/>
            <person name="Williams K.H."/>
            <person name="Hubbard S.S."/>
            <person name="Banfield J.F."/>
        </authorList>
    </citation>
    <scope>NUCLEOTIDE SEQUENCE [LARGE SCALE GENOMIC DNA]</scope>
</reference>
<comment type="similarity">
    <text evidence="1 7">Belongs to the bacterial ribosomal protein bS20 family.</text>
</comment>
<dbReference type="GO" id="GO:0015935">
    <property type="term" value="C:small ribosomal subunit"/>
    <property type="evidence" value="ECO:0007669"/>
    <property type="project" value="TreeGrafter"/>
</dbReference>
<keyword evidence="3 7" id="KW-0694">RNA-binding</keyword>
<sequence length="87" mass="9697">MPITKSAKKALRQTKRRTAANQSAKCNYRSAIKEFRQEMSAKSLDKAGNLLPKVYQAVDKAVKKGVIKKNAAARYKSRLTKALSKSK</sequence>
<name>A0A1F8G596_9BACT</name>
<protein>
    <recommendedName>
        <fullName evidence="6 7">Small ribosomal subunit protein bS20</fullName>
    </recommendedName>
</protein>
<keyword evidence="4 7" id="KW-0689">Ribosomal protein</keyword>
<feature type="compositionally biased region" description="Basic residues" evidence="8">
    <location>
        <begin position="1"/>
        <end position="18"/>
    </location>
</feature>
<gene>
    <name evidence="7" type="primary">rpsT</name>
    <name evidence="9" type="ORF">A3F25_02150</name>
</gene>
<dbReference type="GO" id="GO:0070181">
    <property type="term" value="F:small ribosomal subunit rRNA binding"/>
    <property type="evidence" value="ECO:0007669"/>
    <property type="project" value="TreeGrafter"/>
</dbReference>
<dbReference type="EMBL" id="MGKD01000004">
    <property type="protein sequence ID" value="OGN20441.1"/>
    <property type="molecule type" value="Genomic_DNA"/>
</dbReference>
<organism evidence="9 10">
    <name type="scientific">Candidatus Yanofskybacteria bacterium RIFCSPHIGHO2_12_FULL_45_19b</name>
    <dbReference type="NCBI Taxonomy" id="1802689"/>
    <lineage>
        <taxon>Bacteria</taxon>
        <taxon>Candidatus Yanofskyibacteriota</taxon>
    </lineage>
</organism>
<evidence type="ECO:0000256" key="8">
    <source>
        <dbReference type="SAM" id="MobiDB-lite"/>
    </source>
</evidence>
<evidence type="ECO:0000256" key="1">
    <source>
        <dbReference type="ARBA" id="ARBA00007634"/>
    </source>
</evidence>
<evidence type="ECO:0000256" key="2">
    <source>
        <dbReference type="ARBA" id="ARBA00022730"/>
    </source>
</evidence>
<dbReference type="Pfam" id="PF01649">
    <property type="entry name" value="Ribosomal_S20p"/>
    <property type="match status" value="1"/>
</dbReference>
<dbReference type="InterPro" id="IPR002583">
    <property type="entry name" value="Ribosomal_bS20"/>
</dbReference>
<dbReference type="Proteomes" id="UP000177478">
    <property type="component" value="Unassembled WGS sequence"/>
</dbReference>
<evidence type="ECO:0000256" key="5">
    <source>
        <dbReference type="ARBA" id="ARBA00023274"/>
    </source>
</evidence>
<dbReference type="Gene3D" id="1.20.58.110">
    <property type="entry name" value="Ribosomal protein S20"/>
    <property type="match status" value="1"/>
</dbReference>
<dbReference type="STRING" id="1802689.A3F25_02150"/>
<comment type="function">
    <text evidence="7">Binds directly to 16S ribosomal RNA.</text>
</comment>
<dbReference type="InterPro" id="IPR036510">
    <property type="entry name" value="Ribosomal_bS20_sf"/>
</dbReference>
<evidence type="ECO:0000313" key="9">
    <source>
        <dbReference type="EMBL" id="OGN20441.1"/>
    </source>
</evidence>
<dbReference type="SUPFAM" id="SSF46992">
    <property type="entry name" value="Ribosomal protein S20"/>
    <property type="match status" value="1"/>
</dbReference>
<dbReference type="PANTHER" id="PTHR33398:SF1">
    <property type="entry name" value="SMALL RIBOSOMAL SUBUNIT PROTEIN BS20C"/>
    <property type="match status" value="1"/>
</dbReference>
<evidence type="ECO:0000256" key="4">
    <source>
        <dbReference type="ARBA" id="ARBA00022980"/>
    </source>
</evidence>
<dbReference type="GO" id="GO:0003735">
    <property type="term" value="F:structural constituent of ribosome"/>
    <property type="evidence" value="ECO:0007669"/>
    <property type="project" value="InterPro"/>
</dbReference>
<evidence type="ECO:0000256" key="6">
    <source>
        <dbReference type="ARBA" id="ARBA00035136"/>
    </source>
</evidence>
<dbReference type="PANTHER" id="PTHR33398">
    <property type="entry name" value="30S RIBOSOMAL PROTEIN S20"/>
    <property type="match status" value="1"/>
</dbReference>
<keyword evidence="5 7" id="KW-0687">Ribonucleoprotein</keyword>